<dbReference type="EMBL" id="JADKMY010000001">
    <property type="protein sequence ID" value="MBF4553002.1"/>
    <property type="molecule type" value="Genomic_DNA"/>
</dbReference>
<dbReference type="PANTHER" id="PTHR43842:SF2">
    <property type="entry name" value="PROPIONYL-COA CARBOXYLASE BETA CHAIN, MITOCHONDRIAL"/>
    <property type="match status" value="1"/>
</dbReference>
<evidence type="ECO:0000259" key="2">
    <source>
        <dbReference type="PROSITE" id="PS50980"/>
    </source>
</evidence>
<evidence type="ECO:0000313" key="5">
    <source>
        <dbReference type="Proteomes" id="UP000635902"/>
    </source>
</evidence>
<feature type="domain" description="CoA carboxyltransferase C-terminal" evidence="3">
    <location>
        <begin position="258"/>
        <end position="489"/>
    </location>
</feature>
<dbReference type="InterPro" id="IPR051047">
    <property type="entry name" value="AccD/PCCB"/>
</dbReference>
<dbReference type="Gene3D" id="3.90.226.10">
    <property type="entry name" value="2-enoyl-CoA Hydratase, Chain A, domain 1"/>
    <property type="match status" value="2"/>
</dbReference>
<organism evidence="4 5">
    <name type="scientific">Corynebacterium suicordis DSM 45110</name>
    <dbReference type="NCBI Taxonomy" id="1121369"/>
    <lineage>
        <taxon>Bacteria</taxon>
        <taxon>Bacillati</taxon>
        <taxon>Actinomycetota</taxon>
        <taxon>Actinomycetes</taxon>
        <taxon>Mycobacteriales</taxon>
        <taxon>Corynebacteriaceae</taxon>
        <taxon>Corynebacterium</taxon>
    </lineage>
</organism>
<evidence type="ECO:0000256" key="1">
    <source>
        <dbReference type="ARBA" id="ARBA00006102"/>
    </source>
</evidence>
<comment type="similarity">
    <text evidence="1">Belongs to the AccD/PCCB family.</text>
</comment>
<dbReference type="InterPro" id="IPR011762">
    <property type="entry name" value="COA_CT_N"/>
</dbReference>
<dbReference type="Proteomes" id="UP000635902">
    <property type="component" value="Unassembled WGS sequence"/>
</dbReference>
<dbReference type="SUPFAM" id="SSF52096">
    <property type="entry name" value="ClpP/crotonase"/>
    <property type="match status" value="2"/>
</dbReference>
<reference evidence="4 5" key="1">
    <citation type="submission" date="2020-10" db="EMBL/GenBank/DDBJ databases">
        <title>Novel species in genus Corynebacterium.</title>
        <authorList>
            <person name="Zhang G."/>
        </authorList>
    </citation>
    <scope>NUCLEOTIDE SEQUENCE [LARGE SCALE GENOMIC DNA]</scope>
    <source>
        <strain evidence="4 5">DSM 45110</strain>
    </source>
</reference>
<protein>
    <submittedName>
        <fullName evidence="4">Acyl-CoA carboxylase subunit beta</fullName>
    </submittedName>
</protein>
<dbReference type="PROSITE" id="PS50989">
    <property type="entry name" value="COA_CT_CTER"/>
    <property type="match status" value="1"/>
</dbReference>
<dbReference type="InterPro" id="IPR034733">
    <property type="entry name" value="AcCoA_carboxyl_beta"/>
</dbReference>
<dbReference type="RefSeq" id="WP_194555861.1">
    <property type="nucleotide sequence ID" value="NZ_JADKMY010000001.1"/>
</dbReference>
<accession>A0ABR9ZK59</accession>
<name>A0ABR9ZK59_9CORY</name>
<dbReference type="InterPro" id="IPR011763">
    <property type="entry name" value="COA_CT_C"/>
</dbReference>
<comment type="caution">
    <text evidence="4">The sequence shown here is derived from an EMBL/GenBank/DDBJ whole genome shotgun (WGS) entry which is preliminary data.</text>
</comment>
<proteinExistence type="inferred from homology"/>
<gene>
    <name evidence="4" type="ORF">IRY30_02750</name>
</gene>
<dbReference type="InterPro" id="IPR029045">
    <property type="entry name" value="ClpP/crotonase-like_dom_sf"/>
</dbReference>
<dbReference type="Pfam" id="PF01039">
    <property type="entry name" value="Carboxyl_trans"/>
    <property type="match status" value="1"/>
</dbReference>
<dbReference type="PANTHER" id="PTHR43842">
    <property type="entry name" value="PROPIONYL-COA CARBOXYLASE BETA CHAIN"/>
    <property type="match status" value="1"/>
</dbReference>
<feature type="domain" description="CoA carboxyltransferase N-terminal" evidence="2">
    <location>
        <begin position="10"/>
        <end position="191"/>
    </location>
</feature>
<dbReference type="PROSITE" id="PS50980">
    <property type="entry name" value="COA_CT_NTER"/>
    <property type="match status" value="1"/>
</dbReference>
<evidence type="ECO:0000313" key="4">
    <source>
        <dbReference type="EMBL" id="MBF4553002.1"/>
    </source>
</evidence>
<keyword evidence="5" id="KW-1185">Reference proteome</keyword>
<sequence>MTATPDISTTAGKIADLQQRLAEARIPVGEDAVRAIHDAEKLTARERIEALLDEGSFTEIDALARHRSTAFKLDKTRPLTDGVVSGYGTIDGRAVCVFSQDSSIFDGQLGEVTGEKIVKVLEMAVKSGTPVIGFYDGLGTRDKEGIVSLEMYSKIYRLQAQGSGVIPQIAIVAGEVAGSQAHGVALSDLVIGIANQGSVRLNKEDAADSIADATSGLSHLTAADEHAAMDLAAELLDYLPSNNRALAPRADDVAEGSAIDLDSAIPDERDAQFDMKEILSSVVDEDSLLELQPVFAPSVITSLARVAGIPVGIIANQPLQDDAWLDIDSAEKLTRFTRFCNTFNLPLVSFVDAPGFHSGESSAATTRRTAKLFASTADATVGKISVVVRRAFGSAYLAMAAKRMGTDLVFAWPTAQISTADAATLSATLGKDEAELEEMLVNPYAAAERGLVDAVIPPSQTRKQVIDGLRLLERKVEDGFHRKHNNMAL</sequence>
<evidence type="ECO:0000259" key="3">
    <source>
        <dbReference type="PROSITE" id="PS50989"/>
    </source>
</evidence>